<dbReference type="Pfam" id="PF00534">
    <property type="entry name" value="Glycos_transf_1"/>
    <property type="match status" value="1"/>
</dbReference>
<feature type="domain" description="Glycosyltransferase subfamily 4-like N-terminal" evidence="4">
    <location>
        <begin position="26"/>
        <end position="204"/>
    </location>
</feature>
<reference evidence="6" key="2">
    <citation type="submission" date="2010-01" db="EMBL/GenBank/DDBJ databases">
        <title>The complete genome of Conexibacter woesei DSM 14684.</title>
        <authorList>
            <consortium name="US DOE Joint Genome Institute (JGI-PGF)"/>
            <person name="Lucas S."/>
            <person name="Copeland A."/>
            <person name="Lapidus A."/>
            <person name="Glavina del Rio T."/>
            <person name="Dalin E."/>
            <person name="Tice H."/>
            <person name="Bruce D."/>
            <person name="Goodwin L."/>
            <person name="Pitluck S."/>
            <person name="Kyrpides N."/>
            <person name="Mavromatis K."/>
            <person name="Ivanova N."/>
            <person name="Mikhailova N."/>
            <person name="Chertkov O."/>
            <person name="Brettin T."/>
            <person name="Detter J.C."/>
            <person name="Han C."/>
            <person name="Larimer F."/>
            <person name="Land M."/>
            <person name="Hauser L."/>
            <person name="Markowitz V."/>
            <person name="Cheng J.-F."/>
            <person name="Hugenholtz P."/>
            <person name="Woyke T."/>
            <person name="Wu D."/>
            <person name="Pukall R."/>
            <person name="Steenblock K."/>
            <person name="Schneider S."/>
            <person name="Klenk H.-P."/>
            <person name="Eisen J.A."/>
        </authorList>
    </citation>
    <scope>NUCLEOTIDE SEQUENCE [LARGE SCALE GENOMIC DNA]</scope>
    <source>
        <strain evidence="6">DSM 14684 / CIP 108061 / JCM 11494 / NBRC 100937 / ID131577</strain>
    </source>
</reference>
<evidence type="ECO:0000256" key="2">
    <source>
        <dbReference type="ARBA" id="ARBA00022679"/>
    </source>
</evidence>
<dbReference type="KEGG" id="cwo:Cwoe_5510"/>
<dbReference type="GO" id="GO:0016758">
    <property type="term" value="F:hexosyltransferase activity"/>
    <property type="evidence" value="ECO:0007669"/>
    <property type="project" value="TreeGrafter"/>
</dbReference>
<dbReference type="InterPro" id="IPR028098">
    <property type="entry name" value="Glyco_trans_4-like_N"/>
</dbReference>
<dbReference type="STRING" id="469383.Cwoe_5510"/>
<keyword evidence="2 5" id="KW-0808">Transferase</keyword>
<keyword evidence="6" id="KW-1185">Reference proteome</keyword>
<keyword evidence="1" id="KW-0328">Glycosyltransferase</keyword>
<evidence type="ECO:0000259" key="4">
    <source>
        <dbReference type="Pfam" id="PF13439"/>
    </source>
</evidence>
<organism evidence="5 6">
    <name type="scientific">Conexibacter woesei (strain DSM 14684 / CCUG 47730 / CIP 108061 / JCM 11494 / NBRC 100937 / ID131577)</name>
    <dbReference type="NCBI Taxonomy" id="469383"/>
    <lineage>
        <taxon>Bacteria</taxon>
        <taxon>Bacillati</taxon>
        <taxon>Actinomycetota</taxon>
        <taxon>Thermoleophilia</taxon>
        <taxon>Solirubrobacterales</taxon>
        <taxon>Conexibacteraceae</taxon>
        <taxon>Conexibacter</taxon>
    </lineage>
</organism>
<evidence type="ECO:0000259" key="3">
    <source>
        <dbReference type="Pfam" id="PF00534"/>
    </source>
</evidence>
<dbReference type="PANTHER" id="PTHR45947">
    <property type="entry name" value="SULFOQUINOVOSYL TRANSFERASE SQD2"/>
    <property type="match status" value="1"/>
</dbReference>
<sequence length="399" mass="42092">MTAGGPRVAIVAEYYPRAADPVLGVWAHRQALAARDAGADVRVLVLHRPLPPLAALKRGDLPALRAALRQPRRVLLDGIEVSYVPYVSPPRPWSYGAWGAWAAPALKRALGDLHERFPFELVHAHYAVPAGDAVRRALPGAPLVVSVHGGDVLATVQRSPYARRAVAHTFAHAKLVLANSAGTAARVRAAGGDEGAIEVVHLGTELPPEPPSRDPAAEPLLVTVGHLVARKRHADVLEALARLAPAHPRLRWTIVGDGPEREPLRAAAARLGVTDRVEFTGQLDPARARARAWSADLFVLPSVDEAFGVAYVEAMAGGVPAIGCAGEDGPDEIAAAGGGLVRVPPRDPAALASAIDRLLRDTSARRELGAQARATVAASFTWEHCGSATVAAYRRALAR</sequence>
<dbReference type="Pfam" id="PF13439">
    <property type="entry name" value="Glyco_transf_4"/>
    <property type="match status" value="1"/>
</dbReference>
<dbReference type="CAZy" id="GT4">
    <property type="family name" value="Glycosyltransferase Family 4"/>
</dbReference>
<dbReference type="Proteomes" id="UP000008229">
    <property type="component" value="Chromosome"/>
</dbReference>
<dbReference type="EMBL" id="CP001854">
    <property type="protein sequence ID" value="ADB53915.1"/>
    <property type="molecule type" value="Genomic_DNA"/>
</dbReference>
<dbReference type="eggNOG" id="COG0438">
    <property type="taxonomic scope" value="Bacteria"/>
</dbReference>
<gene>
    <name evidence="5" type="ordered locus">Cwoe_5510</name>
</gene>
<protein>
    <submittedName>
        <fullName evidence="5">Glycosyl transferase group 1</fullName>
    </submittedName>
</protein>
<accession>D3EZS7</accession>
<dbReference type="HOGENOM" id="CLU_009583_2_4_11"/>
<dbReference type="PANTHER" id="PTHR45947:SF3">
    <property type="entry name" value="SULFOQUINOVOSYL TRANSFERASE SQD2"/>
    <property type="match status" value="1"/>
</dbReference>
<dbReference type="InterPro" id="IPR001296">
    <property type="entry name" value="Glyco_trans_1"/>
</dbReference>
<dbReference type="SUPFAM" id="SSF53756">
    <property type="entry name" value="UDP-Glycosyltransferase/glycogen phosphorylase"/>
    <property type="match status" value="1"/>
</dbReference>
<feature type="domain" description="Glycosyl transferase family 1" evidence="3">
    <location>
        <begin position="216"/>
        <end position="374"/>
    </location>
</feature>
<dbReference type="GO" id="GO:1901137">
    <property type="term" value="P:carbohydrate derivative biosynthetic process"/>
    <property type="evidence" value="ECO:0007669"/>
    <property type="project" value="UniProtKB-ARBA"/>
</dbReference>
<evidence type="ECO:0000313" key="6">
    <source>
        <dbReference type="Proteomes" id="UP000008229"/>
    </source>
</evidence>
<proteinExistence type="predicted"/>
<dbReference type="RefSeq" id="WP_012936966.1">
    <property type="nucleotide sequence ID" value="NC_013739.1"/>
</dbReference>
<dbReference type="Gene3D" id="3.40.50.2000">
    <property type="entry name" value="Glycogen Phosphorylase B"/>
    <property type="match status" value="2"/>
</dbReference>
<evidence type="ECO:0000256" key="1">
    <source>
        <dbReference type="ARBA" id="ARBA00022676"/>
    </source>
</evidence>
<reference evidence="5 6" key="1">
    <citation type="journal article" date="2010" name="Stand. Genomic Sci.">
        <title>Complete genome sequence of Conexibacter woesei type strain (ID131577).</title>
        <authorList>
            <person name="Pukall R."/>
            <person name="Lapidus A."/>
            <person name="Glavina Del Rio T."/>
            <person name="Copeland A."/>
            <person name="Tice H."/>
            <person name="Cheng J.-F."/>
            <person name="Lucas S."/>
            <person name="Chen F."/>
            <person name="Nolan M."/>
            <person name="Bruce D."/>
            <person name="Goodwin L."/>
            <person name="Pitluck S."/>
            <person name="Mavromatis K."/>
            <person name="Ivanova N."/>
            <person name="Ovchinnikova G."/>
            <person name="Pati A."/>
            <person name="Chen A."/>
            <person name="Palaniappan K."/>
            <person name="Land M."/>
            <person name="Hauser L."/>
            <person name="Chang Y.-J."/>
            <person name="Jeffries C.D."/>
            <person name="Chain P."/>
            <person name="Meincke L."/>
            <person name="Sims D."/>
            <person name="Brettin T."/>
            <person name="Detter J.C."/>
            <person name="Rohde M."/>
            <person name="Goeker M."/>
            <person name="Bristow J."/>
            <person name="Eisen J.A."/>
            <person name="Markowitz V."/>
            <person name="Kyrpides N.C."/>
            <person name="Klenk H.-P."/>
            <person name="Hugenholtz P."/>
        </authorList>
    </citation>
    <scope>NUCLEOTIDE SEQUENCE [LARGE SCALE GENOMIC DNA]</scope>
    <source>
        <strain evidence="6">DSM 14684 / CIP 108061 / JCM 11494 / NBRC 100937 / ID131577</strain>
    </source>
</reference>
<dbReference type="AlphaFoldDB" id="D3EZS7"/>
<dbReference type="InterPro" id="IPR050194">
    <property type="entry name" value="Glycosyltransferase_grp1"/>
</dbReference>
<evidence type="ECO:0000313" key="5">
    <source>
        <dbReference type="EMBL" id="ADB53915.1"/>
    </source>
</evidence>
<name>D3EZS7_CONWI</name>